<reference evidence="6" key="1">
    <citation type="submission" date="2023-09" db="UniProtKB">
        <authorList>
            <consortium name="Ensembl"/>
        </authorList>
    </citation>
    <scope>IDENTIFICATION</scope>
</reference>
<dbReference type="Ensembl" id="ENSSPAT00000022945.1">
    <property type="protein sequence ID" value="ENSSPAP00000022582.1"/>
    <property type="gene ID" value="ENSSPAG00000017013.1"/>
</dbReference>
<dbReference type="Gene3D" id="2.60.40.10">
    <property type="entry name" value="Immunoglobulins"/>
    <property type="match status" value="1"/>
</dbReference>
<feature type="domain" description="Immunoglobulin V-set" evidence="5">
    <location>
        <begin position="24"/>
        <end position="117"/>
    </location>
</feature>
<dbReference type="SUPFAM" id="SSF48726">
    <property type="entry name" value="Immunoglobulin"/>
    <property type="match status" value="1"/>
</dbReference>
<dbReference type="PANTHER" id="PTHR11860">
    <property type="entry name" value="POLYMERIC-IMMUNOGLOBULIN RECEPTOR"/>
    <property type="match status" value="1"/>
</dbReference>
<proteinExistence type="predicted"/>
<evidence type="ECO:0000256" key="1">
    <source>
        <dbReference type="ARBA" id="ARBA00004370"/>
    </source>
</evidence>
<dbReference type="GO" id="GO:0004888">
    <property type="term" value="F:transmembrane signaling receptor activity"/>
    <property type="evidence" value="ECO:0007669"/>
    <property type="project" value="TreeGrafter"/>
</dbReference>
<evidence type="ECO:0000313" key="6">
    <source>
        <dbReference type="Ensembl" id="ENSSPAP00000022582.1"/>
    </source>
</evidence>
<name>A0A3B5B9Z1_9TELE</name>
<dbReference type="InterPro" id="IPR050671">
    <property type="entry name" value="CD300_family_receptors"/>
</dbReference>
<protein>
    <recommendedName>
        <fullName evidence="5">Immunoglobulin V-set domain-containing protein</fullName>
    </recommendedName>
</protein>
<keyword evidence="3" id="KW-0472">Membrane</keyword>
<dbReference type="InterPro" id="IPR013106">
    <property type="entry name" value="Ig_V-set"/>
</dbReference>
<evidence type="ECO:0000259" key="5">
    <source>
        <dbReference type="Pfam" id="PF07686"/>
    </source>
</evidence>
<feature type="signal peptide" evidence="4">
    <location>
        <begin position="1"/>
        <end position="18"/>
    </location>
</feature>
<evidence type="ECO:0000256" key="2">
    <source>
        <dbReference type="ARBA" id="ARBA00022692"/>
    </source>
</evidence>
<dbReference type="InterPro" id="IPR036179">
    <property type="entry name" value="Ig-like_dom_sf"/>
</dbReference>
<evidence type="ECO:0000256" key="3">
    <source>
        <dbReference type="ARBA" id="ARBA00023136"/>
    </source>
</evidence>
<organism evidence="6">
    <name type="scientific">Stegastes partitus</name>
    <name type="common">bicolor damselfish</name>
    <dbReference type="NCBI Taxonomy" id="144197"/>
    <lineage>
        <taxon>Eukaryota</taxon>
        <taxon>Metazoa</taxon>
        <taxon>Chordata</taxon>
        <taxon>Craniata</taxon>
        <taxon>Vertebrata</taxon>
        <taxon>Euteleostomi</taxon>
        <taxon>Actinopterygii</taxon>
        <taxon>Neopterygii</taxon>
        <taxon>Teleostei</taxon>
        <taxon>Neoteleostei</taxon>
        <taxon>Acanthomorphata</taxon>
        <taxon>Ovalentaria</taxon>
        <taxon>Pomacentridae</taxon>
        <taxon>Stegastes</taxon>
    </lineage>
</organism>
<feature type="chain" id="PRO_5017400774" description="Immunoglobulin V-set domain-containing protein" evidence="4">
    <location>
        <begin position="19"/>
        <end position="239"/>
    </location>
</feature>
<dbReference type="STRING" id="144197.ENSSPAP00000022582"/>
<keyword evidence="4" id="KW-0732">Signal</keyword>
<dbReference type="CDD" id="cd05716">
    <property type="entry name" value="IgV_pIgR_like"/>
    <property type="match status" value="1"/>
</dbReference>
<dbReference type="InterPro" id="IPR013783">
    <property type="entry name" value="Ig-like_fold"/>
</dbReference>
<sequence>HSLKILCFLWLTKHTVDSAQLSAPEVVTGTYNGSVTISCQYSLQFKEYTKYWCKGQVYELCTIIVKTPKVRQNDRSSIVDDKEAGVFTVTMTLLQKTDEDMYWCVIARHGRNIFSPQTLSWADRQPITPTDNLESPINLSMFLDCVGGSRRTRREPTLHGENMQTPCRRIPVPPPERESATVVTNCATLQPQCLLSLEILINNILQLCYNKTKCEILKMGIFPPRPEKDAPNQQKLSIT</sequence>
<evidence type="ECO:0000256" key="4">
    <source>
        <dbReference type="SAM" id="SignalP"/>
    </source>
</evidence>
<dbReference type="GeneTree" id="ENSGT00940000154332"/>
<dbReference type="GO" id="GO:0005886">
    <property type="term" value="C:plasma membrane"/>
    <property type="evidence" value="ECO:0007669"/>
    <property type="project" value="TreeGrafter"/>
</dbReference>
<dbReference type="AlphaFoldDB" id="A0A3B5B9Z1"/>
<accession>A0A3B5B9Z1</accession>
<comment type="subcellular location">
    <subcellularLocation>
        <location evidence="1">Membrane</location>
    </subcellularLocation>
</comment>
<dbReference type="Pfam" id="PF07686">
    <property type="entry name" value="V-set"/>
    <property type="match status" value="1"/>
</dbReference>
<keyword evidence="2" id="KW-0812">Transmembrane</keyword>
<dbReference type="PANTHER" id="PTHR11860:SF111">
    <property type="entry name" value="IMMUNOGLOBULIN SUBTYPE DOMAIN-CONTAINING PROTEIN"/>
    <property type="match status" value="1"/>
</dbReference>